<protein>
    <submittedName>
        <fullName evidence="1">Uncharacterized protein</fullName>
    </submittedName>
</protein>
<name>A0ACB9MRQ9_9MYRT</name>
<sequence>MSSSVDPYEFLQIKLNPDGTLTRNPATLTIAPASSNPDDPIPVLSKDLPIDDSLGTWFRVFLPRDRLHAECRGEKLPLIVFFHGGGFILYNAALSAFSWFSNDLVLGLPAVVVSVEYRLAPEHRLPAAYDDAIEALRCIQRTEDEWLIKHADFSNCYLMGSSAGGNIALHAGLRVASKSVDELGPLRIRGMILHHTYLGGEERTDSELRLVNDSVLPLAANDLMWQLALPIGADRDHVFCNPIPERNPGLTESLDMIKLLGWRVFVVGGDNDPTFDRQVALANLMRGKGIPTVSQFSEGGCHGFDIVDPAKTRTFVDNVKKFISGA</sequence>
<dbReference type="EMBL" id="CM042888">
    <property type="protein sequence ID" value="KAI4324950.1"/>
    <property type="molecule type" value="Genomic_DNA"/>
</dbReference>
<comment type="caution">
    <text evidence="1">The sequence shown here is derived from an EMBL/GenBank/DDBJ whole genome shotgun (WGS) entry which is preliminary data.</text>
</comment>
<evidence type="ECO:0000313" key="1">
    <source>
        <dbReference type="EMBL" id="KAI4324950.1"/>
    </source>
</evidence>
<dbReference type="Proteomes" id="UP001057402">
    <property type="component" value="Chromosome 9"/>
</dbReference>
<proteinExistence type="predicted"/>
<organism evidence="1 2">
    <name type="scientific">Melastoma candidum</name>
    <dbReference type="NCBI Taxonomy" id="119954"/>
    <lineage>
        <taxon>Eukaryota</taxon>
        <taxon>Viridiplantae</taxon>
        <taxon>Streptophyta</taxon>
        <taxon>Embryophyta</taxon>
        <taxon>Tracheophyta</taxon>
        <taxon>Spermatophyta</taxon>
        <taxon>Magnoliopsida</taxon>
        <taxon>eudicotyledons</taxon>
        <taxon>Gunneridae</taxon>
        <taxon>Pentapetalae</taxon>
        <taxon>rosids</taxon>
        <taxon>malvids</taxon>
        <taxon>Myrtales</taxon>
        <taxon>Melastomataceae</taxon>
        <taxon>Melastomatoideae</taxon>
        <taxon>Melastomateae</taxon>
        <taxon>Melastoma</taxon>
    </lineage>
</organism>
<accession>A0ACB9MRQ9</accession>
<evidence type="ECO:0000313" key="2">
    <source>
        <dbReference type="Proteomes" id="UP001057402"/>
    </source>
</evidence>
<gene>
    <name evidence="1" type="ORF">MLD38_030391</name>
</gene>
<keyword evidence="2" id="KW-1185">Reference proteome</keyword>
<reference evidence="2" key="1">
    <citation type="journal article" date="2023" name="Front. Plant Sci.">
        <title>Chromosomal-level genome assembly of Melastoma candidum provides insights into trichome evolution.</title>
        <authorList>
            <person name="Zhong Y."/>
            <person name="Wu W."/>
            <person name="Sun C."/>
            <person name="Zou P."/>
            <person name="Liu Y."/>
            <person name="Dai S."/>
            <person name="Zhou R."/>
        </authorList>
    </citation>
    <scope>NUCLEOTIDE SEQUENCE [LARGE SCALE GENOMIC DNA]</scope>
</reference>